<keyword evidence="3" id="KW-1185">Reference proteome</keyword>
<gene>
    <name evidence="2" type="ORF">EOD39_8049</name>
</gene>
<dbReference type="Proteomes" id="UP000289886">
    <property type="component" value="Unassembled WGS sequence"/>
</dbReference>
<evidence type="ECO:0000256" key="1">
    <source>
        <dbReference type="SAM" id="MobiDB-lite"/>
    </source>
</evidence>
<proteinExistence type="predicted"/>
<feature type="compositionally biased region" description="Polar residues" evidence="1">
    <location>
        <begin position="1"/>
        <end position="30"/>
    </location>
</feature>
<dbReference type="EMBL" id="SCEB01000091">
    <property type="protein sequence ID" value="RXN01078.1"/>
    <property type="molecule type" value="Genomic_DNA"/>
</dbReference>
<accession>A0A662YWW1</accession>
<reference evidence="2 3" key="1">
    <citation type="submission" date="2019-01" db="EMBL/GenBank/DDBJ databases">
        <title>Draft Genome and Complete Hox-Cluster Characterization of the Sterlet Sturgeon (Acipenser ruthenus).</title>
        <authorList>
            <person name="Wei Q."/>
        </authorList>
    </citation>
    <scope>NUCLEOTIDE SEQUENCE [LARGE SCALE GENOMIC DNA]</scope>
    <source>
        <strain evidence="2">WHYD16114868_AA</strain>
        <tissue evidence="2">Blood</tissue>
    </source>
</reference>
<name>A0A662YWW1_ACIRT</name>
<feature type="region of interest" description="Disordered" evidence="1">
    <location>
        <begin position="1"/>
        <end position="51"/>
    </location>
</feature>
<evidence type="ECO:0000313" key="3">
    <source>
        <dbReference type="Proteomes" id="UP000289886"/>
    </source>
</evidence>
<organism evidence="2 3">
    <name type="scientific">Acipenser ruthenus</name>
    <name type="common">Sterlet sturgeon</name>
    <dbReference type="NCBI Taxonomy" id="7906"/>
    <lineage>
        <taxon>Eukaryota</taxon>
        <taxon>Metazoa</taxon>
        <taxon>Chordata</taxon>
        <taxon>Craniata</taxon>
        <taxon>Vertebrata</taxon>
        <taxon>Euteleostomi</taxon>
        <taxon>Actinopterygii</taxon>
        <taxon>Chondrostei</taxon>
        <taxon>Acipenseriformes</taxon>
        <taxon>Acipenseridae</taxon>
        <taxon>Acipenser</taxon>
    </lineage>
</organism>
<sequence length="126" mass="13293">MAQGTPAVTTQARTQGSPAATAHVTGQGTPDMQALGPPDGQARDAPEVQALDPPEVVQVAFAGVAAAEQDIPMGWAGIQFRSAMNSTDVPNSMEEDTWDLAEKRRDNLHRSSLGAVNDEYCSSQEL</sequence>
<dbReference type="AlphaFoldDB" id="A0A662YWW1"/>
<comment type="caution">
    <text evidence="2">The sequence shown here is derived from an EMBL/GenBank/DDBJ whole genome shotgun (WGS) entry which is preliminary data.</text>
</comment>
<protein>
    <submittedName>
        <fullName evidence="2">Uncharacterized protein</fullName>
    </submittedName>
</protein>
<feature type="region of interest" description="Disordered" evidence="1">
    <location>
        <begin position="107"/>
        <end position="126"/>
    </location>
</feature>
<evidence type="ECO:0000313" key="2">
    <source>
        <dbReference type="EMBL" id="RXN01078.1"/>
    </source>
</evidence>